<dbReference type="Proteomes" id="UP000886595">
    <property type="component" value="Unassembled WGS sequence"/>
</dbReference>
<sequence>MSKSSGQQKIMTGLWKDLPEKIHHKVSENWISATLLVTPVLGTYWYAQHFQEQEKLEHSNFTAHTEEEEENNDKMGGYCPKRLSQQLIPPSSDVYPN</sequence>
<dbReference type="PANTHER" id="PTHR34559:SF6">
    <property type="entry name" value="CYTOCHROME B-C1 COMPLEX SUBUNIT 8-1, MITOCHONDRIAL"/>
    <property type="match status" value="1"/>
</dbReference>
<dbReference type="OrthoDB" id="1841852at2759"/>
<feature type="region of interest" description="Disordered" evidence="1">
    <location>
        <begin position="62"/>
        <end position="97"/>
    </location>
</feature>
<dbReference type="InterPro" id="IPR020101">
    <property type="entry name" value="Cyt_b-c1_8-plants"/>
</dbReference>
<evidence type="ECO:0000256" key="1">
    <source>
        <dbReference type="SAM" id="MobiDB-lite"/>
    </source>
</evidence>
<reference evidence="2 3" key="1">
    <citation type="submission" date="2020-02" db="EMBL/GenBank/DDBJ databases">
        <authorList>
            <person name="Ma Q."/>
            <person name="Huang Y."/>
            <person name="Song X."/>
            <person name="Pei D."/>
        </authorList>
    </citation>
    <scope>NUCLEOTIDE SEQUENCE [LARGE SCALE GENOMIC DNA]</scope>
    <source>
        <strain evidence="2">Sxm20200214</strain>
        <tissue evidence="2">Leaf</tissue>
    </source>
</reference>
<dbReference type="GO" id="GO:0098803">
    <property type="term" value="C:respiratory chain complex"/>
    <property type="evidence" value="ECO:0007669"/>
    <property type="project" value="InterPro"/>
</dbReference>
<evidence type="ECO:0000313" key="2">
    <source>
        <dbReference type="EMBL" id="KAG2318048.1"/>
    </source>
</evidence>
<dbReference type="Pfam" id="PF10890">
    <property type="entry name" value="Cyt_b-c1_8"/>
    <property type="match status" value="1"/>
</dbReference>
<keyword evidence="3" id="KW-1185">Reference proteome</keyword>
<dbReference type="PANTHER" id="PTHR34559">
    <property type="entry name" value="CYTOCHROME B-C1 COMPLEX SUBUNIT 8"/>
    <property type="match status" value="1"/>
</dbReference>
<protein>
    <submittedName>
        <fullName evidence="2">Uncharacterized protein</fullName>
    </submittedName>
</protein>
<evidence type="ECO:0000313" key="3">
    <source>
        <dbReference type="Proteomes" id="UP000886595"/>
    </source>
</evidence>
<dbReference type="AlphaFoldDB" id="A0A8X7VTV6"/>
<dbReference type="EMBL" id="JAAMPC010000004">
    <property type="protein sequence ID" value="KAG2318048.1"/>
    <property type="molecule type" value="Genomic_DNA"/>
</dbReference>
<proteinExistence type="predicted"/>
<organism evidence="2 3">
    <name type="scientific">Brassica carinata</name>
    <name type="common">Ethiopian mustard</name>
    <name type="synonym">Abyssinian cabbage</name>
    <dbReference type="NCBI Taxonomy" id="52824"/>
    <lineage>
        <taxon>Eukaryota</taxon>
        <taxon>Viridiplantae</taxon>
        <taxon>Streptophyta</taxon>
        <taxon>Embryophyta</taxon>
        <taxon>Tracheophyta</taxon>
        <taxon>Spermatophyta</taxon>
        <taxon>Magnoliopsida</taxon>
        <taxon>eudicotyledons</taxon>
        <taxon>Gunneridae</taxon>
        <taxon>Pentapetalae</taxon>
        <taxon>rosids</taxon>
        <taxon>malvids</taxon>
        <taxon>Brassicales</taxon>
        <taxon>Brassicaceae</taxon>
        <taxon>Brassiceae</taxon>
        <taxon>Brassica</taxon>
    </lineage>
</organism>
<accession>A0A8X7VTV6</accession>
<comment type="caution">
    <text evidence="2">The sequence shown here is derived from an EMBL/GenBank/DDBJ whole genome shotgun (WGS) entry which is preliminary data.</text>
</comment>
<name>A0A8X7VTV6_BRACI</name>
<gene>
    <name evidence="2" type="ORF">Bca52824_021170</name>
</gene>